<evidence type="ECO:0000313" key="4">
    <source>
        <dbReference type="Proteomes" id="UP000613740"/>
    </source>
</evidence>
<organism evidence="3 4">
    <name type="scientific">Chlamydomonas schloesseri</name>
    <dbReference type="NCBI Taxonomy" id="2026947"/>
    <lineage>
        <taxon>Eukaryota</taxon>
        <taxon>Viridiplantae</taxon>
        <taxon>Chlorophyta</taxon>
        <taxon>core chlorophytes</taxon>
        <taxon>Chlorophyceae</taxon>
        <taxon>CS clade</taxon>
        <taxon>Chlamydomonadales</taxon>
        <taxon>Chlamydomonadaceae</taxon>
        <taxon>Chlamydomonas</taxon>
    </lineage>
</organism>
<feature type="compositionally biased region" description="Low complexity" evidence="1">
    <location>
        <begin position="12"/>
        <end position="31"/>
    </location>
</feature>
<dbReference type="InterPro" id="IPR036291">
    <property type="entry name" value="NAD(P)-bd_dom_sf"/>
</dbReference>
<evidence type="ECO:0000259" key="2">
    <source>
        <dbReference type="Pfam" id="PF13460"/>
    </source>
</evidence>
<protein>
    <recommendedName>
        <fullName evidence="2">NAD(P)-binding domain-containing protein</fullName>
    </recommendedName>
</protein>
<dbReference type="OrthoDB" id="419598at2759"/>
<dbReference type="Pfam" id="PF13460">
    <property type="entry name" value="NAD_binding_10"/>
    <property type="match status" value="1"/>
</dbReference>
<dbReference type="PANTHER" id="PTHR47285">
    <property type="entry name" value="PROTEIN TIC 62, CHLOROPLASTIC"/>
    <property type="match status" value="1"/>
</dbReference>
<feature type="domain" description="NAD(P)-binding" evidence="2">
    <location>
        <begin position="54"/>
        <end position="253"/>
    </location>
</feature>
<dbReference type="Gene3D" id="3.40.50.720">
    <property type="entry name" value="NAD(P)-binding Rossmann-like Domain"/>
    <property type="match status" value="1"/>
</dbReference>
<dbReference type="AlphaFoldDB" id="A0A835W1I0"/>
<dbReference type="InterPro" id="IPR044719">
    <property type="entry name" value="TIC62"/>
</dbReference>
<dbReference type="PANTHER" id="PTHR47285:SF1">
    <property type="entry name" value="PROTEIN TIC 62, CHLOROPLASTIC"/>
    <property type="match status" value="1"/>
</dbReference>
<reference evidence="3" key="1">
    <citation type="journal article" date="2020" name="bioRxiv">
        <title>Comparative genomics of Chlamydomonas.</title>
        <authorList>
            <person name="Craig R.J."/>
            <person name="Hasan A.R."/>
            <person name="Ness R.W."/>
            <person name="Keightley P.D."/>
        </authorList>
    </citation>
    <scope>NUCLEOTIDE SEQUENCE</scope>
    <source>
        <strain evidence="3">CCAP 11/173</strain>
    </source>
</reference>
<sequence>MMVSRLPQVSFSARARPRAATGRSSSGSSRVRGVVQVRATLTTLGEDGKILVAGASGGCGKRVVDVLAAKGVPVRALVRDVSKATNGAGLLAGVGATTEVVRGDVFQYASLPPAVDGCAAVVCCTGASDPRDPLGPFNVDFQGTLNLIAAAKQAGVKHFVLVTSIGADELINPLNLFWGVLFWKKRAEEELQRSGLPYTIVRPGGLKSKLGNGESAGNVVMAAPGTYGFPPRKSGSILRSQVAEVCVAALTEPTAANKVVEVIAEKDAPAKSMADLFSAVNWY</sequence>
<feature type="region of interest" description="Disordered" evidence="1">
    <location>
        <begin position="1"/>
        <end position="31"/>
    </location>
</feature>
<evidence type="ECO:0000313" key="3">
    <source>
        <dbReference type="EMBL" id="KAG2437112.1"/>
    </source>
</evidence>
<accession>A0A835W1I0</accession>
<dbReference type="CDD" id="cd05243">
    <property type="entry name" value="SDR_a5"/>
    <property type="match status" value="1"/>
</dbReference>
<evidence type="ECO:0000256" key="1">
    <source>
        <dbReference type="SAM" id="MobiDB-lite"/>
    </source>
</evidence>
<dbReference type="EMBL" id="JAEHOD010000047">
    <property type="protein sequence ID" value="KAG2437112.1"/>
    <property type="molecule type" value="Genomic_DNA"/>
</dbReference>
<gene>
    <name evidence="3" type="ORF">HYH02_011368</name>
</gene>
<dbReference type="SUPFAM" id="SSF51735">
    <property type="entry name" value="NAD(P)-binding Rossmann-fold domains"/>
    <property type="match status" value="1"/>
</dbReference>
<name>A0A835W1I0_9CHLO</name>
<comment type="caution">
    <text evidence="3">The sequence shown here is derived from an EMBL/GenBank/DDBJ whole genome shotgun (WGS) entry which is preliminary data.</text>
</comment>
<dbReference type="Proteomes" id="UP000613740">
    <property type="component" value="Unassembled WGS sequence"/>
</dbReference>
<proteinExistence type="predicted"/>
<dbReference type="InterPro" id="IPR016040">
    <property type="entry name" value="NAD(P)-bd_dom"/>
</dbReference>
<keyword evidence="4" id="KW-1185">Reference proteome</keyword>